<dbReference type="Proteomes" id="UP001187415">
    <property type="component" value="Unassembled WGS sequence"/>
</dbReference>
<name>A0AA88T0V1_CHASR</name>
<protein>
    <submittedName>
        <fullName evidence="2">Uncharacterized protein</fullName>
    </submittedName>
</protein>
<comment type="caution">
    <text evidence="2">The sequence shown here is derived from an EMBL/GenBank/DDBJ whole genome shotgun (WGS) entry which is preliminary data.</text>
</comment>
<organism evidence="2 3">
    <name type="scientific">Channa striata</name>
    <name type="common">Snakehead murrel</name>
    <name type="synonym">Ophicephalus striatus</name>
    <dbReference type="NCBI Taxonomy" id="64152"/>
    <lineage>
        <taxon>Eukaryota</taxon>
        <taxon>Metazoa</taxon>
        <taxon>Chordata</taxon>
        <taxon>Craniata</taxon>
        <taxon>Vertebrata</taxon>
        <taxon>Euteleostomi</taxon>
        <taxon>Actinopterygii</taxon>
        <taxon>Neopterygii</taxon>
        <taxon>Teleostei</taxon>
        <taxon>Neoteleostei</taxon>
        <taxon>Acanthomorphata</taxon>
        <taxon>Anabantaria</taxon>
        <taxon>Anabantiformes</taxon>
        <taxon>Channoidei</taxon>
        <taxon>Channidae</taxon>
        <taxon>Channa</taxon>
    </lineage>
</organism>
<feature type="region of interest" description="Disordered" evidence="1">
    <location>
        <begin position="25"/>
        <end position="54"/>
    </location>
</feature>
<sequence>MHPLTNTKLRLEDYCLRRRRAEALLHRGAEKRHVAPDRGTPPSSSLSSSSSSTPYIFGNGPAPCQGASLHPAVWLASCKSEEASGQVIEPAHPSISLLAPK</sequence>
<gene>
    <name evidence="2" type="ORF">Q5P01_004975</name>
</gene>
<dbReference type="AlphaFoldDB" id="A0AA88T0V1"/>
<feature type="compositionally biased region" description="Basic and acidic residues" evidence="1">
    <location>
        <begin position="25"/>
        <end position="36"/>
    </location>
</feature>
<feature type="compositionally biased region" description="Low complexity" evidence="1">
    <location>
        <begin position="43"/>
        <end position="52"/>
    </location>
</feature>
<evidence type="ECO:0000313" key="2">
    <source>
        <dbReference type="EMBL" id="KAK2856240.1"/>
    </source>
</evidence>
<keyword evidence="3" id="KW-1185">Reference proteome</keyword>
<proteinExistence type="predicted"/>
<evidence type="ECO:0000256" key="1">
    <source>
        <dbReference type="SAM" id="MobiDB-lite"/>
    </source>
</evidence>
<accession>A0AA88T0V1</accession>
<reference evidence="2" key="1">
    <citation type="submission" date="2023-07" db="EMBL/GenBank/DDBJ databases">
        <title>Chromosome-level Genome Assembly of Striped Snakehead (Channa striata).</title>
        <authorList>
            <person name="Liu H."/>
        </authorList>
    </citation>
    <scope>NUCLEOTIDE SEQUENCE</scope>
    <source>
        <strain evidence="2">Gz</strain>
        <tissue evidence="2">Muscle</tissue>
    </source>
</reference>
<dbReference type="EMBL" id="JAUPFM010000003">
    <property type="protein sequence ID" value="KAK2856240.1"/>
    <property type="molecule type" value="Genomic_DNA"/>
</dbReference>
<evidence type="ECO:0000313" key="3">
    <source>
        <dbReference type="Proteomes" id="UP001187415"/>
    </source>
</evidence>